<gene>
    <name evidence="1" type="ORF">L1785_02995</name>
</gene>
<dbReference type="SUPFAM" id="SSF51556">
    <property type="entry name" value="Metallo-dependent hydrolases"/>
    <property type="match status" value="1"/>
</dbReference>
<dbReference type="Gene3D" id="3.20.20.140">
    <property type="entry name" value="Metal-dependent hydrolases"/>
    <property type="match status" value="1"/>
</dbReference>
<dbReference type="Proteomes" id="UP001165405">
    <property type="component" value="Unassembled WGS sequence"/>
</dbReference>
<dbReference type="AlphaFoldDB" id="A0AA41QD56"/>
<dbReference type="Pfam" id="PF01026">
    <property type="entry name" value="TatD_DNase"/>
    <property type="match status" value="1"/>
</dbReference>
<keyword evidence="2" id="KW-1185">Reference proteome</keyword>
<reference evidence="1" key="1">
    <citation type="submission" date="2022-01" db="EMBL/GenBank/DDBJ databases">
        <title>Antribacter sp. nov., isolated from Guizhou of China.</title>
        <authorList>
            <person name="Chengliang C."/>
            <person name="Ya Z."/>
        </authorList>
    </citation>
    <scope>NUCLEOTIDE SEQUENCE</scope>
    <source>
        <strain evidence="1">KLBMP 9083</strain>
    </source>
</reference>
<dbReference type="PANTHER" id="PTHR46124:SF2">
    <property type="entry name" value="D-AMINOACYL-TRNA DEACYLASE"/>
    <property type="match status" value="1"/>
</dbReference>
<name>A0AA41QD56_9MICO</name>
<dbReference type="PANTHER" id="PTHR46124">
    <property type="entry name" value="D-AMINOACYL-TRNA DEACYLASE"/>
    <property type="match status" value="1"/>
</dbReference>
<dbReference type="InterPro" id="IPR032466">
    <property type="entry name" value="Metal_Hydrolase"/>
</dbReference>
<comment type="caution">
    <text evidence="1">The sequence shown here is derived from an EMBL/GenBank/DDBJ whole genome shotgun (WGS) entry which is preliminary data.</text>
</comment>
<dbReference type="GO" id="GO:0016788">
    <property type="term" value="F:hydrolase activity, acting on ester bonds"/>
    <property type="evidence" value="ECO:0007669"/>
    <property type="project" value="InterPro"/>
</dbReference>
<dbReference type="GO" id="GO:0005829">
    <property type="term" value="C:cytosol"/>
    <property type="evidence" value="ECO:0007669"/>
    <property type="project" value="TreeGrafter"/>
</dbReference>
<protein>
    <submittedName>
        <fullName evidence="1">TatD family hydrolase</fullName>
    </submittedName>
</protein>
<dbReference type="RefSeq" id="WP_236087651.1">
    <property type="nucleotide sequence ID" value="NZ_JAKGSG010000011.1"/>
</dbReference>
<dbReference type="EMBL" id="JAKGSG010000011">
    <property type="protein sequence ID" value="MCF4119937.1"/>
    <property type="molecule type" value="Genomic_DNA"/>
</dbReference>
<evidence type="ECO:0000313" key="1">
    <source>
        <dbReference type="EMBL" id="MCF4119937.1"/>
    </source>
</evidence>
<evidence type="ECO:0000313" key="2">
    <source>
        <dbReference type="Proteomes" id="UP001165405"/>
    </source>
</evidence>
<dbReference type="CDD" id="cd01310">
    <property type="entry name" value="TatD_DNAse"/>
    <property type="match status" value="1"/>
</dbReference>
<organism evidence="1 2">
    <name type="scientific">Antribacter soli</name>
    <dbReference type="NCBI Taxonomy" id="2910976"/>
    <lineage>
        <taxon>Bacteria</taxon>
        <taxon>Bacillati</taxon>
        <taxon>Actinomycetota</taxon>
        <taxon>Actinomycetes</taxon>
        <taxon>Micrococcales</taxon>
        <taxon>Promicromonosporaceae</taxon>
        <taxon>Antribacter</taxon>
    </lineage>
</organism>
<sequence>MARKRERGFPDAPEPLPVAVADNHTHLESIAHVLPDGVAPPTPEAHLAAALAAGVDRVVQVGCDLESARWTAALLADQDAGCGVGADSATSVLVGGGTMAGGTPTGAGRGLDVVVGSPGALARVVGAVAIHPNEATLHAGVDEVGPDGMTWLPEERHAVSLDDAIAEIAAIAKGSDRVRAIGETGMDLFRTGPRGEAVQRDSFRAHIALAKELDLALQIHDRDAHAQVIEVLLADGAPERTVFHCFSGDEEMARLCADHGWYLSFAGPVTYPANHHLRAALGIIPRELVLVETDAPYLTPHPYRGRPNAPFAVAHTVRAMAGYLEIDLAELCETISATSDRVYGPW</sequence>
<dbReference type="InterPro" id="IPR001130">
    <property type="entry name" value="TatD-like"/>
</dbReference>
<keyword evidence="1" id="KW-0378">Hydrolase</keyword>
<accession>A0AA41QD56</accession>
<proteinExistence type="predicted"/>